<dbReference type="FunFam" id="3.30.160.60:FF:000340">
    <property type="entry name" value="zinc finger protein 473 isoform X1"/>
    <property type="match status" value="1"/>
</dbReference>
<feature type="region of interest" description="Disordered" evidence="11">
    <location>
        <begin position="307"/>
        <end position="335"/>
    </location>
</feature>
<dbReference type="FunFam" id="3.30.160.60:FF:000706">
    <property type="entry name" value="Zinc finger protein"/>
    <property type="match status" value="1"/>
</dbReference>
<dbReference type="EMBL" id="JAHWGI010001145">
    <property type="protein sequence ID" value="KAK3923395.1"/>
    <property type="molecule type" value="Genomic_DNA"/>
</dbReference>
<dbReference type="AlphaFoldDB" id="A0AAE1HL76"/>
<name>A0AAE1HL76_9NEOP</name>
<evidence type="ECO:0000256" key="1">
    <source>
        <dbReference type="ARBA" id="ARBA00004123"/>
    </source>
</evidence>
<keyword evidence="3" id="KW-0677">Repeat</keyword>
<dbReference type="PANTHER" id="PTHR47772">
    <property type="entry name" value="ZINC FINGER PROTEIN 200"/>
    <property type="match status" value="1"/>
</dbReference>
<dbReference type="Proteomes" id="UP001219518">
    <property type="component" value="Unassembled WGS sequence"/>
</dbReference>
<organism evidence="13 14">
    <name type="scientific">Frankliniella fusca</name>
    <dbReference type="NCBI Taxonomy" id="407009"/>
    <lineage>
        <taxon>Eukaryota</taxon>
        <taxon>Metazoa</taxon>
        <taxon>Ecdysozoa</taxon>
        <taxon>Arthropoda</taxon>
        <taxon>Hexapoda</taxon>
        <taxon>Insecta</taxon>
        <taxon>Pterygota</taxon>
        <taxon>Neoptera</taxon>
        <taxon>Paraneoptera</taxon>
        <taxon>Thysanoptera</taxon>
        <taxon>Terebrantia</taxon>
        <taxon>Thripoidea</taxon>
        <taxon>Thripidae</taxon>
        <taxon>Frankliniella</taxon>
    </lineage>
</organism>
<protein>
    <submittedName>
        <fullName evidence="13">Zinc finger protein 805</fullName>
    </submittedName>
</protein>
<dbReference type="InterPro" id="IPR013087">
    <property type="entry name" value="Znf_C2H2_type"/>
</dbReference>
<keyword evidence="2" id="KW-0479">Metal-binding</keyword>
<evidence type="ECO:0000256" key="3">
    <source>
        <dbReference type="ARBA" id="ARBA00022737"/>
    </source>
</evidence>
<dbReference type="FunFam" id="3.30.160.60:FF:000446">
    <property type="entry name" value="Zinc finger protein"/>
    <property type="match status" value="1"/>
</dbReference>
<dbReference type="Pfam" id="PF13912">
    <property type="entry name" value="zf-C2H2_6"/>
    <property type="match status" value="1"/>
</dbReference>
<evidence type="ECO:0000313" key="13">
    <source>
        <dbReference type="EMBL" id="KAK3923395.1"/>
    </source>
</evidence>
<evidence type="ECO:0000256" key="9">
    <source>
        <dbReference type="ARBA" id="ARBA00023242"/>
    </source>
</evidence>
<comment type="caution">
    <text evidence="13">The sequence shown here is derived from an EMBL/GenBank/DDBJ whole genome shotgun (WGS) entry which is preliminary data.</text>
</comment>
<keyword evidence="6" id="KW-0805">Transcription regulation</keyword>
<evidence type="ECO:0000313" key="14">
    <source>
        <dbReference type="Proteomes" id="UP001219518"/>
    </source>
</evidence>
<dbReference type="GO" id="GO:0008270">
    <property type="term" value="F:zinc ion binding"/>
    <property type="evidence" value="ECO:0007669"/>
    <property type="project" value="UniProtKB-KW"/>
</dbReference>
<keyword evidence="5" id="KW-0862">Zinc</keyword>
<evidence type="ECO:0000256" key="4">
    <source>
        <dbReference type="ARBA" id="ARBA00022771"/>
    </source>
</evidence>
<feature type="domain" description="C2H2-type" evidence="12">
    <location>
        <begin position="193"/>
        <end position="220"/>
    </location>
</feature>
<feature type="domain" description="C2H2-type" evidence="12">
    <location>
        <begin position="108"/>
        <end position="135"/>
    </location>
</feature>
<proteinExistence type="predicted"/>
<feature type="region of interest" description="Disordered" evidence="11">
    <location>
        <begin position="14"/>
        <end position="45"/>
    </location>
</feature>
<evidence type="ECO:0000256" key="2">
    <source>
        <dbReference type="ARBA" id="ARBA00022723"/>
    </source>
</evidence>
<comment type="subcellular location">
    <subcellularLocation>
        <location evidence="1">Nucleus</location>
    </subcellularLocation>
</comment>
<feature type="domain" description="C2H2-type" evidence="12">
    <location>
        <begin position="221"/>
        <end position="248"/>
    </location>
</feature>
<keyword evidence="4 10" id="KW-0863">Zinc-finger</keyword>
<evidence type="ECO:0000256" key="11">
    <source>
        <dbReference type="SAM" id="MobiDB-lite"/>
    </source>
</evidence>
<dbReference type="InterPro" id="IPR050636">
    <property type="entry name" value="C2H2-ZF_domain-containing"/>
</dbReference>
<dbReference type="FunFam" id="3.30.160.60:FF:000646">
    <property type="entry name" value="Myeloid zinc finger 1"/>
    <property type="match status" value="1"/>
</dbReference>
<reference evidence="13" key="2">
    <citation type="journal article" date="2023" name="BMC Genomics">
        <title>Pest status, molecular evolution, and epigenetic factors derived from the genome assembly of Frankliniella fusca, a thysanopteran phytovirus vector.</title>
        <authorList>
            <person name="Catto M.A."/>
            <person name="Labadie P.E."/>
            <person name="Jacobson A.L."/>
            <person name="Kennedy G.G."/>
            <person name="Srinivasan R."/>
            <person name="Hunt B.G."/>
        </authorList>
    </citation>
    <scope>NUCLEOTIDE SEQUENCE</scope>
    <source>
        <strain evidence="13">PL_HMW_Pooled</strain>
    </source>
</reference>
<dbReference type="GO" id="GO:0003677">
    <property type="term" value="F:DNA binding"/>
    <property type="evidence" value="ECO:0007669"/>
    <property type="project" value="UniProtKB-KW"/>
</dbReference>
<feature type="domain" description="C2H2-type" evidence="12">
    <location>
        <begin position="164"/>
        <end position="186"/>
    </location>
</feature>
<sequence length="425" mass="47733">MATKPSVIHWGINKLGLHTDPNTTDDPDTIEKENEDNEDDRCSPPLIVPLSKPLDLGGQESYCFDVKIEVQPLCRKALPSGIQGKGLRITKRKGAKQNKSNNGENRPFKCSTCSKTFVTRQHLARHTNLHSMETLYPCQECDKVCLDRSYLLRHMRTHEAEKPFACTECSKCFRTVNNLKRHSTSHDQSLRQCVCVECGKRFPDNSSLKKHSLCHSGVKTHICTICAKGFSYVGDLNMHMKGHDQVKEYECSDCGRQFSRHTNLVRHRAVHSENGIFQCTVCRVSFQHAATLTRHILSSHPGYVKVRKKTLPSSDNSRKPRAEHMTDTDDESLNNISTETASNTCTQINSNGSEYNELVEQNVQISSSQHIALLPSSQSSFEIYQIDNSGSFLKISDALSVQSLQLLNNEQSPSALYQINTYSGA</sequence>
<evidence type="ECO:0000256" key="8">
    <source>
        <dbReference type="ARBA" id="ARBA00023163"/>
    </source>
</evidence>
<feature type="domain" description="C2H2-type" evidence="12">
    <location>
        <begin position="136"/>
        <end position="163"/>
    </location>
</feature>
<evidence type="ECO:0000259" key="12">
    <source>
        <dbReference type="PROSITE" id="PS50157"/>
    </source>
</evidence>
<dbReference type="Gene3D" id="3.30.160.60">
    <property type="entry name" value="Classic Zinc Finger"/>
    <property type="match status" value="7"/>
</dbReference>
<keyword evidence="9" id="KW-0539">Nucleus</keyword>
<dbReference type="SUPFAM" id="SSF57667">
    <property type="entry name" value="beta-beta-alpha zinc fingers"/>
    <property type="match status" value="4"/>
</dbReference>
<dbReference type="InterPro" id="IPR036236">
    <property type="entry name" value="Znf_C2H2_sf"/>
</dbReference>
<evidence type="ECO:0000256" key="6">
    <source>
        <dbReference type="ARBA" id="ARBA00023015"/>
    </source>
</evidence>
<evidence type="ECO:0000256" key="5">
    <source>
        <dbReference type="ARBA" id="ARBA00022833"/>
    </source>
</evidence>
<feature type="domain" description="C2H2-type" evidence="12">
    <location>
        <begin position="277"/>
        <end position="305"/>
    </location>
</feature>
<feature type="compositionally biased region" description="Acidic residues" evidence="11">
    <location>
        <begin position="23"/>
        <end position="39"/>
    </location>
</feature>
<dbReference type="SMART" id="SM00355">
    <property type="entry name" value="ZnF_C2H2"/>
    <property type="match status" value="7"/>
</dbReference>
<dbReference type="PANTHER" id="PTHR47772:SF13">
    <property type="entry name" value="GASTRULA ZINC FINGER PROTEIN XLCGF49.1-LIKE-RELATED"/>
    <property type="match status" value="1"/>
</dbReference>
<keyword evidence="7" id="KW-0238">DNA-binding</keyword>
<accession>A0AAE1HL76</accession>
<feature type="domain" description="C2H2-type" evidence="12">
    <location>
        <begin position="249"/>
        <end position="276"/>
    </location>
</feature>
<dbReference type="Pfam" id="PF00096">
    <property type="entry name" value="zf-C2H2"/>
    <property type="match status" value="6"/>
</dbReference>
<evidence type="ECO:0000256" key="7">
    <source>
        <dbReference type="ARBA" id="ARBA00023125"/>
    </source>
</evidence>
<dbReference type="PROSITE" id="PS00028">
    <property type="entry name" value="ZINC_FINGER_C2H2_1"/>
    <property type="match status" value="6"/>
</dbReference>
<dbReference type="GO" id="GO:0005634">
    <property type="term" value="C:nucleus"/>
    <property type="evidence" value="ECO:0007669"/>
    <property type="project" value="UniProtKB-SubCell"/>
</dbReference>
<reference evidence="13" key="1">
    <citation type="submission" date="2021-07" db="EMBL/GenBank/DDBJ databases">
        <authorList>
            <person name="Catto M.A."/>
            <person name="Jacobson A."/>
            <person name="Kennedy G."/>
            <person name="Labadie P."/>
            <person name="Hunt B.G."/>
            <person name="Srinivasan R."/>
        </authorList>
    </citation>
    <scope>NUCLEOTIDE SEQUENCE</scope>
    <source>
        <strain evidence="13">PL_HMW_Pooled</strain>
        <tissue evidence="13">Head</tissue>
    </source>
</reference>
<feature type="compositionally biased region" description="Basic and acidic residues" evidence="11">
    <location>
        <begin position="316"/>
        <end position="327"/>
    </location>
</feature>
<gene>
    <name evidence="13" type="ORF">KUF71_001806</name>
</gene>
<keyword evidence="8" id="KW-0804">Transcription</keyword>
<dbReference type="PROSITE" id="PS50157">
    <property type="entry name" value="ZINC_FINGER_C2H2_2"/>
    <property type="match status" value="7"/>
</dbReference>
<evidence type="ECO:0000256" key="10">
    <source>
        <dbReference type="PROSITE-ProRule" id="PRU00042"/>
    </source>
</evidence>
<keyword evidence="14" id="KW-1185">Reference proteome</keyword>